<dbReference type="AlphaFoldDB" id="A0A6J4VDL4"/>
<evidence type="ECO:0000313" key="2">
    <source>
        <dbReference type="EMBL" id="CAA9572612.1"/>
    </source>
</evidence>
<dbReference type="EMBL" id="CADCWK010000329">
    <property type="protein sequence ID" value="CAA9572612.1"/>
    <property type="molecule type" value="Genomic_DNA"/>
</dbReference>
<feature type="region of interest" description="Disordered" evidence="1">
    <location>
        <begin position="185"/>
        <end position="213"/>
    </location>
</feature>
<reference evidence="2" key="1">
    <citation type="submission" date="2020-02" db="EMBL/GenBank/DDBJ databases">
        <authorList>
            <person name="Meier V. D."/>
        </authorList>
    </citation>
    <scope>NUCLEOTIDE SEQUENCE</scope>
    <source>
        <strain evidence="2">AVDCRST_MAG33</strain>
    </source>
</reference>
<evidence type="ECO:0000256" key="1">
    <source>
        <dbReference type="SAM" id="MobiDB-lite"/>
    </source>
</evidence>
<proteinExistence type="predicted"/>
<gene>
    <name evidence="2" type="ORF">AVDCRST_MAG33-2693</name>
</gene>
<protein>
    <submittedName>
        <fullName evidence="2">Uncharacterized protein</fullName>
    </submittedName>
</protein>
<accession>A0A6J4VDL4</accession>
<organism evidence="2">
    <name type="scientific">uncultured Thermomicrobiales bacterium</name>
    <dbReference type="NCBI Taxonomy" id="1645740"/>
    <lineage>
        <taxon>Bacteria</taxon>
        <taxon>Pseudomonadati</taxon>
        <taxon>Thermomicrobiota</taxon>
        <taxon>Thermomicrobia</taxon>
        <taxon>Thermomicrobiales</taxon>
        <taxon>environmental samples</taxon>
    </lineage>
</organism>
<name>A0A6J4VDL4_9BACT</name>
<sequence length="281" mass="29286">MARLRLVLATLIVLAMVGLGVANLVRVERSSEGRVLPSSDSVPDAPDGALTLEQAFPTALGRAGQWSTQPVLMFASLQTDWPLDEQVPGPPEFAPGGWVRFAFIDTSASERGLLSIVIERYSGEIVTAETQPWDPLALTPLPVGQTTVTSEQALLIAEAARGQAFRLECPIERHEADVTLLRGAASAGNDQPPAPPGTPPATAGTPLAPPGTSPVIGVATPVMAVADDATPAPTAAIATWLVTYRQNTQPGMNSLEIEIDATSGMTIAIREQLQGCDGLAG</sequence>